<keyword evidence="1" id="KW-0167">Capsid protein</keyword>
<accession>A0A8S5L0K4</accession>
<sequence length="166" mass="18185">MAKSVVYNRTDTPIPGVEELTIPIGLVNFGADFRIRANEPGEAVVTNITSPIDRPEKYRFAMNEIRDVYRNTGIDTTLYSPSKRGASVLCQLTDVWTVVDSADPSYEVALPIEGHIVLKMPANENITADMVKAFVGRLVSGLFETGTTSSGRIRTLLRGSLLPQDL</sequence>
<proteinExistence type="predicted"/>
<dbReference type="GeneID" id="80399421"/>
<dbReference type="GO" id="GO:0019028">
    <property type="term" value="C:viral capsid"/>
    <property type="evidence" value="ECO:0007669"/>
    <property type="project" value="UniProtKB-KW"/>
</dbReference>
<evidence type="ECO:0000313" key="2">
    <source>
        <dbReference type="Proteomes" id="UP000677877"/>
    </source>
</evidence>
<dbReference type="KEGG" id="vg:80399421"/>
<keyword evidence="1" id="KW-0946">Virion</keyword>
<gene>
    <name evidence="1" type="primary">SRR6255746_1_2</name>
</gene>
<protein>
    <submittedName>
        <fullName evidence="1">Coat protein</fullName>
    </submittedName>
</protein>
<dbReference type="RefSeq" id="YP_010770184.1">
    <property type="nucleotide sequence ID" value="NC_074189.1"/>
</dbReference>
<dbReference type="Proteomes" id="UP000677877">
    <property type="component" value="Segment"/>
</dbReference>
<organism evidence="1 2">
    <name type="scientific">ssRNA phage SRR6255746_1</name>
    <dbReference type="NCBI Taxonomy" id="2786503"/>
    <lineage>
        <taxon>Viruses</taxon>
        <taxon>Riboviria</taxon>
        <taxon>Orthornavirae</taxon>
        <taxon>Lenarviricota</taxon>
        <taxon>Leviviricetes</taxon>
        <taxon>Timlovirales</taxon>
        <taxon>Blumeviridae</taxon>
        <taxon>Konmavirus</taxon>
        <taxon>Konmavirus lutivivens</taxon>
    </lineage>
</organism>
<dbReference type="EMBL" id="BK013675">
    <property type="protein sequence ID" value="DAD50956.1"/>
    <property type="molecule type" value="Genomic_RNA"/>
</dbReference>
<reference evidence="1" key="1">
    <citation type="submission" date="2020-09" db="EMBL/GenBank/DDBJ databases">
        <title>Leviviricetes taxonomy.</title>
        <authorList>
            <person name="Stockdale S.R."/>
            <person name="Callanan J."/>
            <person name="Adriaenssens E.M."/>
            <person name="Kuhn J.H."/>
            <person name="Rumnieks J."/>
            <person name="Shkoporov A."/>
            <person name="Draper L.A."/>
            <person name="Ross P."/>
            <person name="Hill C."/>
        </authorList>
    </citation>
    <scope>NUCLEOTIDE SEQUENCE</scope>
</reference>
<name>A0A8S5L0K4_9VIRU</name>
<evidence type="ECO:0000313" key="1">
    <source>
        <dbReference type="EMBL" id="DAD50956.1"/>
    </source>
</evidence>
<keyword evidence="2" id="KW-1185">Reference proteome</keyword>